<comment type="caution">
    <text evidence="1">The sequence shown here is derived from an EMBL/GenBank/DDBJ whole genome shotgun (WGS) entry which is preliminary data.</text>
</comment>
<dbReference type="Proteomes" id="UP001604277">
    <property type="component" value="Unassembled WGS sequence"/>
</dbReference>
<evidence type="ECO:0000313" key="1">
    <source>
        <dbReference type="EMBL" id="KAL2515741.1"/>
    </source>
</evidence>
<sequence length="120" mass="13975">MNAEKCERLQVNYYQEHVARTELDLVVLYLNKAEARDKMCRAILYGAYTDYHMLGAARCGIDALFLLRNASMKQKEVESTNETFFYEIGHCELTPNQDILLKYLLIFNDNALEKLSKVEK</sequence>
<proteinExistence type="predicted"/>
<dbReference type="AlphaFoldDB" id="A0ABD1TSP1"/>
<gene>
    <name evidence="1" type="ORF">Fot_29712</name>
</gene>
<protein>
    <submittedName>
        <fullName evidence="1">Uncharacterized protein</fullName>
    </submittedName>
</protein>
<evidence type="ECO:0000313" key="2">
    <source>
        <dbReference type="Proteomes" id="UP001604277"/>
    </source>
</evidence>
<accession>A0ABD1TSP1</accession>
<reference evidence="2" key="1">
    <citation type="submission" date="2024-07" db="EMBL/GenBank/DDBJ databases">
        <title>Two chromosome-level genome assemblies of Korean endemic species Abeliophyllum distichum and Forsythia ovata (Oleaceae).</title>
        <authorList>
            <person name="Jang H."/>
        </authorList>
    </citation>
    <scope>NUCLEOTIDE SEQUENCE [LARGE SCALE GENOMIC DNA]</scope>
</reference>
<name>A0ABD1TSP1_9LAMI</name>
<organism evidence="1 2">
    <name type="scientific">Forsythia ovata</name>
    <dbReference type="NCBI Taxonomy" id="205694"/>
    <lineage>
        <taxon>Eukaryota</taxon>
        <taxon>Viridiplantae</taxon>
        <taxon>Streptophyta</taxon>
        <taxon>Embryophyta</taxon>
        <taxon>Tracheophyta</taxon>
        <taxon>Spermatophyta</taxon>
        <taxon>Magnoliopsida</taxon>
        <taxon>eudicotyledons</taxon>
        <taxon>Gunneridae</taxon>
        <taxon>Pentapetalae</taxon>
        <taxon>asterids</taxon>
        <taxon>lamiids</taxon>
        <taxon>Lamiales</taxon>
        <taxon>Oleaceae</taxon>
        <taxon>Forsythieae</taxon>
        <taxon>Forsythia</taxon>
    </lineage>
</organism>
<dbReference type="EMBL" id="JBFOLJ010000008">
    <property type="protein sequence ID" value="KAL2515741.1"/>
    <property type="molecule type" value="Genomic_DNA"/>
</dbReference>
<keyword evidence="2" id="KW-1185">Reference proteome</keyword>